<gene>
    <name evidence="2" type="ORF">A8950_1613</name>
</gene>
<evidence type="ECO:0000313" key="3">
    <source>
        <dbReference type="Proteomes" id="UP000295783"/>
    </source>
</evidence>
<dbReference type="RefSeq" id="WP_133613093.1">
    <property type="nucleotide sequence ID" value="NZ_SNYW01000007.1"/>
</dbReference>
<evidence type="ECO:0000313" key="2">
    <source>
        <dbReference type="EMBL" id="TDQ83327.1"/>
    </source>
</evidence>
<dbReference type="OrthoDB" id="7068805at2"/>
<feature type="domain" description="N,N-dimethylformamidase alpha subunit" evidence="1">
    <location>
        <begin position="13"/>
        <end position="97"/>
    </location>
</feature>
<dbReference type="EMBL" id="SNYW01000007">
    <property type="protein sequence ID" value="TDQ83327.1"/>
    <property type="molecule type" value="Genomic_DNA"/>
</dbReference>
<organism evidence="2 3">
    <name type="scientific">Dongia mobilis</name>
    <dbReference type="NCBI Taxonomy" id="578943"/>
    <lineage>
        <taxon>Bacteria</taxon>
        <taxon>Pseudomonadati</taxon>
        <taxon>Pseudomonadota</taxon>
        <taxon>Alphaproteobacteria</taxon>
        <taxon>Rhodospirillales</taxon>
        <taxon>Dongiaceae</taxon>
        <taxon>Dongia</taxon>
    </lineage>
</organism>
<sequence>MLRIDADGPRGAAIAQEFKAAPFGPYSADLQKTLQLLRWGYARGRTIIVCTRPYCEWRLGRMGPQRGMKVEIDDSAVFTDYGAAVWACFRARWQEVTGKPCPVA</sequence>
<evidence type="ECO:0000259" key="1">
    <source>
        <dbReference type="Pfam" id="PF26354"/>
    </source>
</evidence>
<dbReference type="InterPro" id="IPR058713">
    <property type="entry name" value="DMF_alpha_dom"/>
</dbReference>
<proteinExistence type="predicted"/>
<dbReference type="AlphaFoldDB" id="A0A4R6WZQ9"/>
<dbReference type="Pfam" id="PF26354">
    <property type="entry name" value="DMF_alpha"/>
    <property type="match status" value="1"/>
</dbReference>
<dbReference type="Proteomes" id="UP000295783">
    <property type="component" value="Unassembled WGS sequence"/>
</dbReference>
<keyword evidence="3" id="KW-1185">Reference proteome</keyword>
<accession>A0A4R6WZQ9</accession>
<name>A0A4R6WZQ9_9PROT</name>
<protein>
    <recommendedName>
        <fullName evidence="1">N,N-dimethylformamidase alpha subunit domain-containing protein</fullName>
    </recommendedName>
</protein>
<reference evidence="2 3" key="1">
    <citation type="submission" date="2019-03" db="EMBL/GenBank/DDBJ databases">
        <title>Genomic Encyclopedia of Type Strains, Phase III (KMG-III): the genomes of soil and plant-associated and newly described type strains.</title>
        <authorList>
            <person name="Whitman W."/>
        </authorList>
    </citation>
    <scope>NUCLEOTIDE SEQUENCE [LARGE SCALE GENOMIC DNA]</scope>
    <source>
        <strain evidence="2 3">CGMCC 1.7660</strain>
    </source>
</reference>
<comment type="caution">
    <text evidence="2">The sequence shown here is derived from an EMBL/GenBank/DDBJ whole genome shotgun (WGS) entry which is preliminary data.</text>
</comment>